<sequence length="36" mass="3988">MTQRNKESSNHVSQLDGMKLHPGFSNSHALSKMVCS</sequence>
<proteinExistence type="predicted"/>
<reference evidence="2" key="2">
    <citation type="journal article" date="2015" name="Data Brief">
        <title>Shoot transcriptome of the giant reed, Arundo donax.</title>
        <authorList>
            <person name="Barrero R.A."/>
            <person name="Guerrero F.D."/>
            <person name="Moolhuijzen P."/>
            <person name="Goolsby J.A."/>
            <person name="Tidwell J."/>
            <person name="Bellgard S.E."/>
            <person name="Bellgard M.I."/>
        </authorList>
    </citation>
    <scope>NUCLEOTIDE SEQUENCE</scope>
    <source>
        <tissue evidence="2">Shoot tissue taken approximately 20 cm above the soil surface</tissue>
    </source>
</reference>
<evidence type="ECO:0000313" key="2">
    <source>
        <dbReference type="EMBL" id="JAE26899.1"/>
    </source>
</evidence>
<evidence type="ECO:0000256" key="1">
    <source>
        <dbReference type="SAM" id="MobiDB-lite"/>
    </source>
</evidence>
<feature type="region of interest" description="Disordered" evidence="1">
    <location>
        <begin position="1"/>
        <end position="36"/>
    </location>
</feature>
<organism evidence="2">
    <name type="scientific">Arundo donax</name>
    <name type="common">Giant reed</name>
    <name type="synonym">Donax arundinaceus</name>
    <dbReference type="NCBI Taxonomy" id="35708"/>
    <lineage>
        <taxon>Eukaryota</taxon>
        <taxon>Viridiplantae</taxon>
        <taxon>Streptophyta</taxon>
        <taxon>Embryophyta</taxon>
        <taxon>Tracheophyta</taxon>
        <taxon>Spermatophyta</taxon>
        <taxon>Magnoliopsida</taxon>
        <taxon>Liliopsida</taxon>
        <taxon>Poales</taxon>
        <taxon>Poaceae</taxon>
        <taxon>PACMAD clade</taxon>
        <taxon>Arundinoideae</taxon>
        <taxon>Arundineae</taxon>
        <taxon>Arundo</taxon>
    </lineage>
</organism>
<name>A0A0A9GTN8_ARUDO</name>
<protein>
    <submittedName>
        <fullName evidence="2">Uncharacterized protein</fullName>
    </submittedName>
</protein>
<dbReference type="EMBL" id="GBRH01170997">
    <property type="protein sequence ID" value="JAE26899.1"/>
    <property type="molecule type" value="Transcribed_RNA"/>
</dbReference>
<accession>A0A0A9GTN8</accession>
<reference evidence="2" key="1">
    <citation type="submission" date="2014-09" db="EMBL/GenBank/DDBJ databases">
        <authorList>
            <person name="Magalhaes I.L.F."/>
            <person name="Oliveira U."/>
            <person name="Santos F.R."/>
            <person name="Vidigal T.H.D.A."/>
            <person name="Brescovit A.D."/>
            <person name="Santos A.J."/>
        </authorList>
    </citation>
    <scope>NUCLEOTIDE SEQUENCE</scope>
    <source>
        <tissue evidence="2">Shoot tissue taken approximately 20 cm above the soil surface</tissue>
    </source>
</reference>
<dbReference type="AlphaFoldDB" id="A0A0A9GTN8"/>